<dbReference type="UniPathway" id="UPA00253">
    <property type="reaction ID" value="UER00330"/>
</dbReference>
<dbReference type="NCBIfam" id="TIGR03037">
    <property type="entry name" value="anthran_nbaC"/>
    <property type="match status" value="1"/>
</dbReference>
<dbReference type="GO" id="GO:0005737">
    <property type="term" value="C:cytoplasm"/>
    <property type="evidence" value="ECO:0007669"/>
    <property type="project" value="UniProtKB-SubCell"/>
</dbReference>
<comment type="pathway">
    <text evidence="8">Cofactor biosynthesis; NAD(+) biosynthesis; quinolinate from L-kynurenine: step 3/3.</text>
</comment>
<dbReference type="GO" id="GO:0034354">
    <property type="term" value="P:'de novo' NAD+ biosynthetic process from L-tryptophan"/>
    <property type="evidence" value="ECO:0007669"/>
    <property type="project" value="UniProtKB-UniRule"/>
</dbReference>
<comment type="catalytic activity">
    <reaction evidence="8">
        <text>3-hydroxyanthranilate + O2 = (2Z,4Z)-2-amino-3-carboxymuconate 6-semialdehyde</text>
        <dbReference type="Rhea" id="RHEA:17953"/>
        <dbReference type="ChEBI" id="CHEBI:15379"/>
        <dbReference type="ChEBI" id="CHEBI:36559"/>
        <dbReference type="ChEBI" id="CHEBI:77612"/>
        <dbReference type="EC" id="1.13.11.6"/>
    </reaction>
</comment>
<keyword evidence="5 8" id="KW-0223">Dioxygenase</keyword>
<comment type="caution">
    <text evidence="9">The sequence shown here is derived from an EMBL/GenBank/DDBJ whole genome shotgun (WGS) entry which is preliminary data.</text>
</comment>
<dbReference type="GO" id="GO:0000334">
    <property type="term" value="F:3-hydroxyanthranilate 3,4-dioxygenase activity"/>
    <property type="evidence" value="ECO:0007669"/>
    <property type="project" value="UniProtKB-UniRule"/>
</dbReference>
<dbReference type="AlphaFoldDB" id="A0A8J4UZQ2"/>
<protein>
    <recommendedName>
        <fullName evidence="8">3-hydroxyanthranilate 3,4-dioxygenase</fullName>
        <ecNumber evidence="8">1.13.11.6</ecNumber>
    </recommendedName>
    <alternativeName>
        <fullName evidence="8">3-hydroxyanthranilate oxygenase</fullName>
        <shortName evidence="8">3-HAO</shortName>
    </alternativeName>
    <alternativeName>
        <fullName evidence="8">3-hydroxyanthranilic acid dioxygenase</fullName>
        <shortName evidence="8">HAD</shortName>
    </alternativeName>
</protein>
<keyword evidence="3 8" id="KW-0662">Pyridine nucleotide biosynthesis</keyword>
<reference evidence="9" key="1">
    <citation type="submission" date="2020-01" db="EMBL/GenBank/DDBJ databases">
        <title>Development of genomics and gene disruption for Polysphondylium violaceum indicates a role for the polyketide synthase stlB in stalk morphogenesis.</title>
        <authorList>
            <person name="Narita B."/>
            <person name="Kawabe Y."/>
            <person name="Kin K."/>
            <person name="Saito T."/>
            <person name="Gibbs R."/>
            <person name="Kuspa A."/>
            <person name="Muzny D."/>
            <person name="Queller D."/>
            <person name="Richards S."/>
            <person name="Strassman J."/>
            <person name="Sucgang R."/>
            <person name="Worley K."/>
            <person name="Schaap P."/>
        </authorList>
    </citation>
    <scope>NUCLEOTIDE SEQUENCE</scope>
    <source>
        <strain evidence="9">QSvi11</strain>
    </source>
</reference>
<proteinExistence type="inferred from homology"/>
<evidence type="ECO:0000313" key="9">
    <source>
        <dbReference type="EMBL" id="KAF2074730.1"/>
    </source>
</evidence>
<dbReference type="OrthoDB" id="204928at2759"/>
<dbReference type="PANTHER" id="PTHR15497:SF1">
    <property type="entry name" value="3-HYDROXYANTHRANILATE 3,4-DIOXYGENASE"/>
    <property type="match status" value="1"/>
</dbReference>
<keyword evidence="8" id="KW-0963">Cytoplasm</keyword>
<sequence>MLLPPINISKWIEENKHLLSPPVGAALLYTNPDSSYVIMIVGGPNQRTDYHINQTDEFFYQFKGDMILKVHYQGEFKDIKIKEGESFVLPGNTPHSPQRYKDTIGLVLERKRESQSIDRLRWYCDNCKEILYEESFHVDNLDLGKMLKPVIEKFYASEELRTCRSCKHISQKPVVNDNLPQ</sequence>
<keyword evidence="10" id="KW-1185">Reference proteome</keyword>
<dbReference type="GO" id="GO:0019805">
    <property type="term" value="P:quinolinate biosynthetic process"/>
    <property type="evidence" value="ECO:0007669"/>
    <property type="project" value="UniProtKB-UniRule"/>
</dbReference>
<evidence type="ECO:0000256" key="8">
    <source>
        <dbReference type="HAMAP-Rule" id="MF_03019"/>
    </source>
</evidence>
<dbReference type="GO" id="GO:0006569">
    <property type="term" value="P:L-tryptophan catabolic process"/>
    <property type="evidence" value="ECO:0007669"/>
    <property type="project" value="UniProtKB-UniRule"/>
</dbReference>
<dbReference type="HAMAP" id="MF_00825">
    <property type="entry name" value="3_HAO"/>
    <property type="match status" value="1"/>
</dbReference>
<organism evidence="9 10">
    <name type="scientific">Polysphondylium violaceum</name>
    <dbReference type="NCBI Taxonomy" id="133409"/>
    <lineage>
        <taxon>Eukaryota</taxon>
        <taxon>Amoebozoa</taxon>
        <taxon>Evosea</taxon>
        <taxon>Eumycetozoa</taxon>
        <taxon>Dictyostelia</taxon>
        <taxon>Dictyosteliales</taxon>
        <taxon>Dictyosteliaceae</taxon>
        <taxon>Polysphondylium</taxon>
    </lineage>
</organism>
<dbReference type="Proteomes" id="UP000695562">
    <property type="component" value="Unassembled WGS sequence"/>
</dbReference>
<evidence type="ECO:0000256" key="7">
    <source>
        <dbReference type="ARBA" id="ARBA00023004"/>
    </source>
</evidence>
<dbReference type="CDD" id="cd06123">
    <property type="entry name" value="cupin_HAO"/>
    <property type="match status" value="1"/>
</dbReference>
<comment type="cofactor">
    <cofactor evidence="1">
        <name>Fe(2+)</name>
        <dbReference type="ChEBI" id="CHEBI:29033"/>
    </cofactor>
</comment>
<comment type="similarity">
    <text evidence="8">Belongs to the 3-HAO family.</text>
</comment>
<dbReference type="InterPro" id="IPR010329">
    <property type="entry name" value="3hydroanth_dOase"/>
</dbReference>
<dbReference type="EMBL" id="AJWJ01000132">
    <property type="protein sequence ID" value="KAF2074730.1"/>
    <property type="molecule type" value="Genomic_DNA"/>
</dbReference>
<accession>A0A8J4UZQ2</accession>
<dbReference type="InterPro" id="IPR014710">
    <property type="entry name" value="RmlC-like_jellyroll"/>
</dbReference>
<gene>
    <name evidence="9" type="ORF">CYY_003962</name>
</gene>
<evidence type="ECO:0000256" key="4">
    <source>
        <dbReference type="ARBA" id="ARBA00022723"/>
    </source>
</evidence>
<name>A0A8J4UZQ2_9MYCE</name>
<dbReference type="Pfam" id="PF06052">
    <property type="entry name" value="3-HAO"/>
    <property type="match status" value="1"/>
</dbReference>
<dbReference type="InterPro" id="IPR011051">
    <property type="entry name" value="RmlC_Cupin_sf"/>
</dbReference>
<dbReference type="NCBIfam" id="NF009763">
    <property type="entry name" value="PRK13264.1"/>
    <property type="match status" value="1"/>
</dbReference>
<comment type="subcellular location">
    <subcellularLocation>
        <location evidence="8">Cytoplasm</location>
    </subcellularLocation>
</comment>
<keyword evidence="6 8" id="KW-0560">Oxidoreductase</keyword>
<evidence type="ECO:0000256" key="5">
    <source>
        <dbReference type="ARBA" id="ARBA00022964"/>
    </source>
</evidence>
<keyword evidence="7" id="KW-0408">Iron</keyword>
<dbReference type="Gene3D" id="2.60.120.10">
    <property type="entry name" value="Jelly Rolls"/>
    <property type="match status" value="1"/>
</dbReference>
<comment type="function">
    <text evidence="2 8">Catalyzes the oxidative ring opening of 3-hydroxyanthranilate to 2-amino-3-carboxymuconate semialdehyde, which spontaneously cyclizes to quinolinate.</text>
</comment>
<evidence type="ECO:0000256" key="6">
    <source>
        <dbReference type="ARBA" id="ARBA00023002"/>
    </source>
</evidence>
<evidence type="ECO:0000256" key="2">
    <source>
        <dbReference type="ARBA" id="ARBA00002752"/>
    </source>
</evidence>
<dbReference type="GO" id="GO:0043420">
    <property type="term" value="P:anthranilate metabolic process"/>
    <property type="evidence" value="ECO:0007669"/>
    <property type="project" value="UniProtKB-UniRule"/>
</dbReference>
<dbReference type="SUPFAM" id="SSF51182">
    <property type="entry name" value="RmlC-like cupins"/>
    <property type="match status" value="1"/>
</dbReference>
<dbReference type="GO" id="GO:0008198">
    <property type="term" value="F:ferrous iron binding"/>
    <property type="evidence" value="ECO:0007669"/>
    <property type="project" value="UniProtKB-UniRule"/>
</dbReference>
<evidence type="ECO:0000256" key="3">
    <source>
        <dbReference type="ARBA" id="ARBA00022642"/>
    </source>
</evidence>
<evidence type="ECO:0000313" key="10">
    <source>
        <dbReference type="Proteomes" id="UP000695562"/>
    </source>
</evidence>
<evidence type="ECO:0000256" key="1">
    <source>
        <dbReference type="ARBA" id="ARBA00001954"/>
    </source>
</evidence>
<keyword evidence="4" id="KW-0479">Metal-binding</keyword>
<dbReference type="EC" id="1.13.11.6" evidence="8"/>
<dbReference type="PANTHER" id="PTHR15497">
    <property type="entry name" value="3-HYDROXYANTHRANILATE 3,4-DIOXYGENASE"/>
    <property type="match status" value="1"/>
</dbReference>